<dbReference type="Proteomes" id="UP001150924">
    <property type="component" value="Unassembled WGS sequence"/>
</dbReference>
<comment type="subcellular location">
    <subcellularLocation>
        <location evidence="1">Secreted</location>
    </subcellularLocation>
</comment>
<dbReference type="RefSeq" id="WP_267766762.1">
    <property type="nucleotide sequence ID" value="NZ_JAPNKE010000002.1"/>
</dbReference>
<name>A0A9X3ETE6_9BACT</name>
<dbReference type="SUPFAM" id="SSF69255">
    <property type="entry name" value="gp5 N-terminal domain-like"/>
    <property type="match status" value="1"/>
</dbReference>
<feature type="compositionally biased region" description="Basic and acidic residues" evidence="4">
    <location>
        <begin position="691"/>
        <end position="703"/>
    </location>
</feature>
<evidence type="ECO:0000313" key="7">
    <source>
        <dbReference type="EMBL" id="MCY1005133.1"/>
    </source>
</evidence>
<evidence type="ECO:0000313" key="8">
    <source>
        <dbReference type="Proteomes" id="UP001150924"/>
    </source>
</evidence>
<organism evidence="7 8">
    <name type="scientific">Nannocystis pusilla</name>
    <dbReference type="NCBI Taxonomy" id="889268"/>
    <lineage>
        <taxon>Bacteria</taxon>
        <taxon>Pseudomonadati</taxon>
        <taxon>Myxococcota</taxon>
        <taxon>Polyangia</taxon>
        <taxon>Nannocystales</taxon>
        <taxon>Nannocystaceae</taxon>
        <taxon>Nannocystis</taxon>
    </lineage>
</organism>
<comment type="caution">
    <text evidence="7">The sequence shown here is derived from an EMBL/GenBank/DDBJ whole genome shotgun (WGS) entry which is preliminary data.</text>
</comment>
<accession>A0A9X3ETE6</accession>
<dbReference type="Pfam" id="PF04717">
    <property type="entry name" value="Phage_base_V"/>
    <property type="match status" value="1"/>
</dbReference>
<dbReference type="Pfam" id="PF22178">
    <property type="entry name" value="Gp5_trimer_C"/>
    <property type="match status" value="1"/>
</dbReference>
<dbReference type="Gene3D" id="2.30.110.50">
    <property type="match status" value="1"/>
</dbReference>
<proteinExistence type="inferred from homology"/>
<dbReference type="NCBIfam" id="TIGR03361">
    <property type="entry name" value="VI_Rhs_Vgr"/>
    <property type="match status" value="1"/>
</dbReference>
<evidence type="ECO:0000256" key="1">
    <source>
        <dbReference type="ARBA" id="ARBA00004613"/>
    </source>
</evidence>
<reference evidence="7" key="1">
    <citation type="submission" date="2022-11" db="EMBL/GenBank/DDBJ databases">
        <title>Minimal conservation of predation-associated metabolite biosynthetic gene clusters underscores biosynthetic potential of Myxococcota including descriptions for ten novel species: Archangium lansinium sp. nov., Myxococcus landrumus sp. nov., Nannocystis bai.</title>
        <authorList>
            <person name="Ahearne A."/>
            <person name="Stevens C."/>
            <person name="Phillips K."/>
        </authorList>
    </citation>
    <scope>NUCLEOTIDE SEQUENCE</scope>
    <source>
        <strain evidence="7">Na p29</strain>
    </source>
</reference>
<dbReference type="InterPro" id="IPR037026">
    <property type="entry name" value="Vgr_OB-fold_dom_sf"/>
</dbReference>
<dbReference type="EMBL" id="JAPNKE010000002">
    <property type="protein sequence ID" value="MCY1005133.1"/>
    <property type="molecule type" value="Genomic_DNA"/>
</dbReference>
<feature type="domain" description="Gp5/Type VI secretion system Vgr protein OB-fold" evidence="5">
    <location>
        <begin position="390"/>
        <end position="457"/>
    </location>
</feature>
<dbReference type="SUPFAM" id="SSF69279">
    <property type="entry name" value="Phage tail proteins"/>
    <property type="match status" value="2"/>
</dbReference>
<keyword evidence="3" id="KW-0964">Secreted</keyword>
<keyword evidence="8" id="KW-1185">Reference proteome</keyword>
<dbReference type="Gene3D" id="3.55.50.10">
    <property type="entry name" value="Baseplate protein-like domains"/>
    <property type="match status" value="1"/>
</dbReference>
<dbReference type="SUPFAM" id="SSF69349">
    <property type="entry name" value="Phage fibre proteins"/>
    <property type="match status" value="1"/>
</dbReference>
<dbReference type="GO" id="GO:0005576">
    <property type="term" value="C:extracellular region"/>
    <property type="evidence" value="ECO:0007669"/>
    <property type="project" value="UniProtKB-SubCell"/>
</dbReference>
<dbReference type="PANTHER" id="PTHR32305">
    <property type="match status" value="1"/>
</dbReference>
<evidence type="ECO:0000259" key="6">
    <source>
        <dbReference type="Pfam" id="PF22178"/>
    </source>
</evidence>
<evidence type="ECO:0000256" key="4">
    <source>
        <dbReference type="SAM" id="MobiDB-lite"/>
    </source>
</evidence>
<dbReference type="PANTHER" id="PTHR32305:SF15">
    <property type="entry name" value="PROTEIN RHSA-RELATED"/>
    <property type="match status" value="1"/>
</dbReference>
<dbReference type="Gene3D" id="4.10.220.110">
    <property type="match status" value="1"/>
</dbReference>
<dbReference type="InterPro" id="IPR050708">
    <property type="entry name" value="T6SS_VgrG/RHS"/>
</dbReference>
<dbReference type="Pfam" id="PF05954">
    <property type="entry name" value="Phage_GPD"/>
    <property type="match status" value="1"/>
</dbReference>
<dbReference type="InterPro" id="IPR006533">
    <property type="entry name" value="T6SS_Vgr_RhsGE"/>
</dbReference>
<evidence type="ECO:0000256" key="2">
    <source>
        <dbReference type="ARBA" id="ARBA00005558"/>
    </source>
</evidence>
<feature type="region of interest" description="Disordered" evidence="4">
    <location>
        <begin position="682"/>
        <end position="709"/>
    </location>
</feature>
<sequence>MIANLVSALTGNAALFTFTASAGDLEVIRFAGFEAVSSLFELRIELAGPEIDLAALVDKPALLTIGGVESPRQIHGLVCGAEYSGELRQHHVYEVTFVPRVWRLTRRQDSRIFQRKTTQKIVGEVLEKAGIPRDWFRFDLFASYNPRDYCVQYRESDWDFVSRLLEEDGIYYYFEHSAEKHVLVMSDKPGAPAIAGPQEVWWAPPHGFVRGQEHITRFRLLEGVRTGKSSLRDHNLHKPDQQMDASESAQLATDLEVYDFPGEYQESGGRTSDQGAGLAKIRLEAMQHDRRRGLGESDCPRLVPGYSFTQAGHQRGDLDGDYKLLRVEHKGEQSQVLEQDAGTEFSYNNSFVCIEARTPYRPPRMTPRPTVRGVQTATVVGPPNEEIYVDEHARVKVQFHWDRSDKFSEDSSCWVRVSQLWAGNSWGAMFIPRIGHEVLVDFIEGDPDRPVIVGRIYHGLNLPPYPLPEQKTKSTIKSDTYQGAGYNELRFEDQKGIEQIFMHAQRNMDIRVLHDRMESVLHNRHLTVGSNDGGAKIGDYYENIWRDHHWRIDRNRNEHVGGDLRIRVGGIDGVGHVDTVIEGNRRELVMQSQSLEVKADLKIKIGGGHHEQVLGDVHRKVTGLLSVEALKEVHYKSSKVVIEASQGLTIRGPGGFITIHSGGIDIVGTLVKINSGGSALTGTAAGPLNPDEAKPVEPTKPDPADSGGI</sequence>
<gene>
    <name evidence="7" type="primary">tssI</name>
    <name evidence="7" type="ORF">OV079_06015</name>
</gene>
<dbReference type="InterPro" id="IPR006531">
    <property type="entry name" value="Gp5/Vgr_OB"/>
</dbReference>
<dbReference type="NCBIfam" id="TIGR01646">
    <property type="entry name" value="vgr_GE"/>
    <property type="match status" value="1"/>
</dbReference>
<evidence type="ECO:0000259" key="5">
    <source>
        <dbReference type="Pfam" id="PF04717"/>
    </source>
</evidence>
<dbReference type="AlphaFoldDB" id="A0A9X3ETE6"/>
<evidence type="ECO:0000256" key="3">
    <source>
        <dbReference type="ARBA" id="ARBA00022525"/>
    </source>
</evidence>
<comment type="similarity">
    <text evidence="2">Belongs to the VgrG protein family.</text>
</comment>
<dbReference type="Gene3D" id="2.40.50.230">
    <property type="entry name" value="Gp5 N-terminal domain"/>
    <property type="match status" value="1"/>
</dbReference>
<dbReference type="InterPro" id="IPR017847">
    <property type="entry name" value="T6SS_RhsGE_Vgr_subset"/>
</dbReference>
<protein>
    <submittedName>
        <fullName evidence="7">Type VI secretion system tip protein TssI/VgrG</fullName>
    </submittedName>
</protein>
<feature type="domain" description="Gp5/Type VI secretion system Vgr C-terminal trimerisation" evidence="6">
    <location>
        <begin position="474"/>
        <end position="570"/>
    </location>
</feature>
<dbReference type="InterPro" id="IPR054030">
    <property type="entry name" value="Gp5_Vgr_C"/>
</dbReference>